<dbReference type="GO" id="GO:0016209">
    <property type="term" value="F:antioxidant activity"/>
    <property type="evidence" value="ECO:0007669"/>
    <property type="project" value="InterPro"/>
</dbReference>
<comment type="caution">
    <text evidence="3">The sequence shown here is derived from an EMBL/GenBank/DDBJ whole genome shotgun (WGS) entry which is preliminary data.</text>
</comment>
<sequence>MKEILIDSQTKNVVNCFEELDCVILRISIDSLQRHQKFIAKCNLPFLLLVDIDSTNRGLPVCCRDLTGSGIVV</sequence>
<evidence type="ECO:0000259" key="2">
    <source>
        <dbReference type="Pfam" id="PF00578"/>
    </source>
</evidence>
<evidence type="ECO:0000313" key="4">
    <source>
        <dbReference type="Proteomes" id="UP000475765"/>
    </source>
</evidence>
<name>A0A9W7QKA0_BACCE</name>
<dbReference type="SUPFAM" id="SSF52833">
    <property type="entry name" value="Thioredoxin-like"/>
    <property type="match status" value="1"/>
</dbReference>
<dbReference type="AlphaFoldDB" id="A0A9W7QKA0"/>
<dbReference type="InterPro" id="IPR000866">
    <property type="entry name" value="AhpC/TSA"/>
</dbReference>
<feature type="domain" description="Alkyl hydroperoxide reductase subunit C/ Thiol specific antioxidant" evidence="2">
    <location>
        <begin position="13"/>
        <end position="54"/>
    </location>
</feature>
<dbReference type="Gene3D" id="3.40.30.10">
    <property type="entry name" value="Glutaredoxin"/>
    <property type="match status" value="1"/>
</dbReference>
<dbReference type="GO" id="GO:0016491">
    <property type="term" value="F:oxidoreductase activity"/>
    <property type="evidence" value="ECO:0007669"/>
    <property type="project" value="InterPro"/>
</dbReference>
<organism evidence="3 4">
    <name type="scientific">Bacillus cereus</name>
    <dbReference type="NCBI Taxonomy" id="1396"/>
    <lineage>
        <taxon>Bacteria</taxon>
        <taxon>Bacillati</taxon>
        <taxon>Bacillota</taxon>
        <taxon>Bacilli</taxon>
        <taxon>Bacillales</taxon>
        <taxon>Bacillaceae</taxon>
        <taxon>Bacillus</taxon>
        <taxon>Bacillus cereus group</taxon>
    </lineage>
</organism>
<reference evidence="3 4" key="1">
    <citation type="submission" date="2019-10" db="EMBL/GenBank/DDBJ databases">
        <title>Bacillus from the desert of Cuatro Cinegas, Coahuila.</title>
        <authorList>
            <person name="Olmedo-Alvarez G."/>
            <person name="Saldana S."/>
            <person name="Barcelo D."/>
        </authorList>
    </citation>
    <scope>NUCLEOTIDE SEQUENCE [LARGE SCALE GENOMIC DNA]</scope>
    <source>
        <strain evidence="3 4">CH417_13T</strain>
    </source>
</reference>
<dbReference type="InterPro" id="IPR036249">
    <property type="entry name" value="Thioredoxin-like_sf"/>
</dbReference>
<dbReference type="Proteomes" id="UP000475765">
    <property type="component" value="Unassembled WGS sequence"/>
</dbReference>
<protein>
    <submittedName>
        <fullName evidence="3">Redoxin domain-containing protein</fullName>
    </submittedName>
</protein>
<gene>
    <name evidence="3" type="ORF">F8172_02320</name>
</gene>
<dbReference type="Pfam" id="PF00578">
    <property type="entry name" value="AhpC-TSA"/>
    <property type="match status" value="1"/>
</dbReference>
<evidence type="ECO:0000256" key="1">
    <source>
        <dbReference type="ARBA" id="ARBA00023157"/>
    </source>
</evidence>
<keyword evidence="1" id="KW-1015">Disulfide bond</keyword>
<evidence type="ECO:0000313" key="3">
    <source>
        <dbReference type="EMBL" id="KAB2399945.1"/>
    </source>
</evidence>
<accession>A0A9W7QKA0</accession>
<dbReference type="EMBL" id="WBPP01000005">
    <property type="protein sequence ID" value="KAB2399945.1"/>
    <property type="molecule type" value="Genomic_DNA"/>
</dbReference>
<proteinExistence type="predicted"/>